<feature type="domain" description="4Fe-4S ferredoxin-type" evidence="5">
    <location>
        <begin position="14"/>
        <end position="43"/>
    </location>
</feature>
<dbReference type="PANTHER" id="PTHR24960:SF79">
    <property type="entry name" value="PHOTOSYSTEM I IRON-SULFUR CENTER"/>
    <property type="match status" value="1"/>
</dbReference>
<gene>
    <name evidence="6" type="ORF">S01H1_61249</name>
</gene>
<evidence type="ECO:0000259" key="5">
    <source>
        <dbReference type="PROSITE" id="PS51379"/>
    </source>
</evidence>
<dbReference type="InterPro" id="IPR050157">
    <property type="entry name" value="PSI_iron-sulfur_center"/>
</dbReference>
<proteinExistence type="predicted"/>
<keyword evidence="2" id="KW-0479">Metal-binding</keyword>
<dbReference type="AlphaFoldDB" id="X0Y6S2"/>
<evidence type="ECO:0000256" key="3">
    <source>
        <dbReference type="ARBA" id="ARBA00023004"/>
    </source>
</evidence>
<dbReference type="PANTHER" id="PTHR24960">
    <property type="entry name" value="PHOTOSYSTEM I IRON-SULFUR CENTER-RELATED"/>
    <property type="match status" value="1"/>
</dbReference>
<name>X0Y6S2_9ZZZZ</name>
<keyword evidence="1" id="KW-0004">4Fe-4S</keyword>
<dbReference type="Gene3D" id="3.30.70.20">
    <property type="match status" value="1"/>
</dbReference>
<keyword evidence="4" id="KW-0411">Iron-sulfur</keyword>
<evidence type="ECO:0000313" key="6">
    <source>
        <dbReference type="EMBL" id="GAG32581.1"/>
    </source>
</evidence>
<accession>X0Y6S2</accession>
<dbReference type="EMBL" id="BARS01040150">
    <property type="protein sequence ID" value="GAG32581.1"/>
    <property type="molecule type" value="Genomic_DNA"/>
</dbReference>
<dbReference type="PROSITE" id="PS00198">
    <property type="entry name" value="4FE4S_FER_1"/>
    <property type="match status" value="1"/>
</dbReference>
<organism evidence="6">
    <name type="scientific">marine sediment metagenome</name>
    <dbReference type="NCBI Taxonomy" id="412755"/>
    <lineage>
        <taxon>unclassified sequences</taxon>
        <taxon>metagenomes</taxon>
        <taxon>ecological metagenomes</taxon>
    </lineage>
</organism>
<protein>
    <recommendedName>
        <fullName evidence="5">4Fe-4S ferredoxin-type domain-containing protein</fullName>
    </recommendedName>
</protein>
<evidence type="ECO:0000256" key="4">
    <source>
        <dbReference type="ARBA" id="ARBA00023014"/>
    </source>
</evidence>
<reference evidence="6" key="1">
    <citation type="journal article" date="2014" name="Front. Microbiol.">
        <title>High frequency of phylogenetically diverse reductive dehalogenase-homologous genes in deep subseafloor sedimentary metagenomes.</title>
        <authorList>
            <person name="Kawai M."/>
            <person name="Futagami T."/>
            <person name="Toyoda A."/>
            <person name="Takaki Y."/>
            <person name="Nishi S."/>
            <person name="Hori S."/>
            <person name="Arai W."/>
            <person name="Tsubouchi T."/>
            <person name="Morono Y."/>
            <person name="Uchiyama I."/>
            <person name="Ito T."/>
            <person name="Fujiyama A."/>
            <person name="Inagaki F."/>
            <person name="Takami H."/>
        </authorList>
    </citation>
    <scope>NUCLEOTIDE SEQUENCE</scope>
    <source>
        <strain evidence="6">Expedition CK06-06</strain>
    </source>
</reference>
<dbReference type="SUPFAM" id="SSF54862">
    <property type="entry name" value="4Fe-4S ferredoxins"/>
    <property type="match status" value="1"/>
</dbReference>
<dbReference type="GO" id="GO:0046872">
    <property type="term" value="F:metal ion binding"/>
    <property type="evidence" value="ECO:0007669"/>
    <property type="project" value="UniProtKB-KW"/>
</dbReference>
<keyword evidence="3" id="KW-0408">Iron</keyword>
<dbReference type="GO" id="GO:0051539">
    <property type="term" value="F:4 iron, 4 sulfur cluster binding"/>
    <property type="evidence" value="ECO:0007669"/>
    <property type="project" value="UniProtKB-KW"/>
</dbReference>
<dbReference type="InterPro" id="IPR017896">
    <property type="entry name" value="4Fe4S_Fe-S-bd"/>
</dbReference>
<dbReference type="InterPro" id="IPR017900">
    <property type="entry name" value="4Fe4S_Fe_S_CS"/>
</dbReference>
<dbReference type="PROSITE" id="PS51379">
    <property type="entry name" value="4FE4S_FER_2"/>
    <property type="match status" value="1"/>
</dbReference>
<comment type="caution">
    <text evidence="6">The sequence shown here is derived from an EMBL/GenBank/DDBJ whole genome shotgun (WGS) entry which is preliminary data.</text>
</comment>
<evidence type="ECO:0000256" key="1">
    <source>
        <dbReference type="ARBA" id="ARBA00022485"/>
    </source>
</evidence>
<sequence length="96" mass="10512">MLANYGYKDASGEYFITIDTDKCDGCGDCVTACPARVLVVVDEDPNDPLREEPVAMVADDKHKKLKYECNPCKPPSHRPPLPCVEACPSGAISHCW</sequence>
<evidence type="ECO:0000256" key="2">
    <source>
        <dbReference type="ARBA" id="ARBA00022723"/>
    </source>
</evidence>
<dbReference type="Pfam" id="PF12837">
    <property type="entry name" value="Fer4_6"/>
    <property type="match status" value="1"/>
</dbReference>